<accession>B3PCB2</accession>
<dbReference type="KEGG" id="cja:CJA_1227"/>
<organism evidence="2 3">
    <name type="scientific">Cellvibrio japonicus (strain Ueda107)</name>
    <name type="common">Pseudomonas fluorescens subsp. cellulosa</name>
    <dbReference type="NCBI Taxonomy" id="498211"/>
    <lineage>
        <taxon>Bacteria</taxon>
        <taxon>Pseudomonadati</taxon>
        <taxon>Pseudomonadota</taxon>
        <taxon>Gammaproteobacteria</taxon>
        <taxon>Cellvibrionales</taxon>
        <taxon>Cellvibrionaceae</taxon>
        <taxon>Cellvibrio</taxon>
    </lineage>
</organism>
<proteinExistence type="predicted"/>
<dbReference type="OrthoDB" id="1493414at2"/>
<evidence type="ECO:0000256" key="1">
    <source>
        <dbReference type="SAM" id="MobiDB-lite"/>
    </source>
</evidence>
<name>B3PCB2_CELJU</name>
<dbReference type="eggNOG" id="ENOG5033W2T">
    <property type="taxonomic scope" value="Bacteria"/>
</dbReference>
<evidence type="ECO:0000313" key="3">
    <source>
        <dbReference type="Proteomes" id="UP000001036"/>
    </source>
</evidence>
<reference evidence="2 3" key="1">
    <citation type="journal article" date="2008" name="J. Bacteriol.">
        <title>Insights into plant cell wall degradation from the genome sequence of the soil bacterium Cellvibrio japonicus.</title>
        <authorList>
            <person name="Deboy R.T."/>
            <person name="Mongodin E.F."/>
            <person name="Fouts D.E."/>
            <person name="Tailford L.E."/>
            <person name="Khouri H."/>
            <person name="Emerson J.B."/>
            <person name="Mohamoud Y."/>
            <person name="Watkins K."/>
            <person name="Henrissat B."/>
            <person name="Gilbert H.J."/>
            <person name="Nelson K.E."/>
        </authorList>
    </citation>
    <scope>NUCLEOTIDE SEQUENCE [LARGE SCALE GENOMIC DNA]</scope>
    <source>
        <strain evidence="2 3">Ueda107</strain>
    </source>
</reference>
<keyword evidence="2" id="KW-0449">Lipoprotein</keyword>
<keyword evidence="3" id="KW-1185">Reference proteome</keyword>
<sequence length="523" mass="56448">MTKQIVNFERRRISQAIAATLALPSAFFLSSCGGNGQSKNTTPNTSSSSNNLSSHSSSNGSSSSSDISEAEHAIIFPEGDNGRLIFFSDIEGRSSRYYGALDSGGHISEVTRVEYEDVNDPSMRFILTLESDEDELFLALADGSKFHVGKSEDDYFFTISSPDSSEIYSSTLKTLEEQQPPTSNLKKKTSGIRGDKKSYILTRSKIVTGNKEIKKPNLFLSKNTSAPSAQQILLKVSNHCGVVNSGLVHATVKPDSKFVTNTLGGKLFSKPPISLELLYNQDKEGFWGEVPLSDLNTDLEILKAGSASVVIGEVIDFFITKGASIAASSIIFLLPQASLPTLLLLNLPKIKNAIDLAKKVEKFSDGFSTGWEIGDNALEATASEGEIFPVTIDVVYIGQGVNEKSSKYVLHPGNEVATFLISDSENKDPKIINISLSPPNPSEGQSYIVSFGVDCTSAPEYMVSISVSGTDNYTDSITYPVDPSSEYDLFVPGALSGIRDTIIISLKKDGVEVSRQTASLVFR</sequence>
<dbReference type="AlphaFoldDB" id="B3PCB2"/>
<dbReference type="EMBL" id="CP000934">
    <property type="protein sequence ID" value="ACE83656.1"/>
    <property type="molecule type" value="Genomic_DNA"/>
</dbReference>
<dbReference type="PROSITE" id="PS51257">
    <property type="entry name" value="PROKAR_LIPOPROTEIN"/>
    <property type="match status" value="1"/>
</dbReference>
<feature type="compositionally biased region" description="Low complexity" evidence="1">
    <location>
        <begin position="38"/>
        <end position="65"/>
    </location>
</feature>
<dbReference type="HOGENOM" id="CLU_520428_0_0_6"/>
<feature type="region of interest" description="Disordered" evidence="1">
    <location>
        <begin position="35"/>
        <end position="65"/>
    </location>
</feature>
<dbReference type="RefSeq" id="WP_148208811.1">
    <property type="nucleotide sequence ID" value="NC_010995.1"/>
</dbReference>
<gene>
    <name evidence="2" type="ordered locus">CJA_1227</name>
</gene>
<dbReference type="Proteomes" id="UP000001036">
    <property type="component" value="Chromosome"/>
</dbReference>
<protein>
    <submittedName>
        <fullName evidence="2">Putative lipoprotein</fullName>
    </submittedName>
</protein>
<evidence type="ECO:0000313" key="2">
    <source>
        <dbReference type="EMBL" id="ACE83656.1"/>
    </source>
</evidence>